<comment type="similarity">
    <text evidence="1">Belongs to the AfsR/DnrI/RedD regulatory family.</text>
</comment>
<evidence type="ECO:0000256" key="2">
    <source>
        <dbReference type="ARBA" id="ARBA00023015"/>
    </source>
</evidence>
<dbReference type="InterPro" id="IPR027417">
    <property type="entry name" value="P-loop_NTPase"/>
</dbReference>
<sequence length="953" mass="105926">MGESLGGRLEAQILGPLSISDGHRTIPVNSGRQRALLAALLAKPNQPLSVEHLIEVLWGRYPPDNARVALRTYVMRLRQALGDELGGRIVTRPQGYQIRAEVHEVDLLMFQRHAMNARSAVREGDWKAAAGELQRALGLWTGEPFTEVPSASLRERELPHLEQLHQRTLELHYETQLALGHHDDIVLELERAVELHPFRERFWAQLMTALYRSRRKGDALAAFQRIRRALIKELGSEPGLELQQLHLAILKNDETLVVPQASEEPEVRQQAIESPAMVPRQLPAAPYHFTGRVDGLRVLNRALSQTRREDRTAASVVVIGGIGGIGKTALAVYWAHQVADLFPDGQLFLNLRGFETSDNPIEPETALRSMLNALRVPESQIPAQLEAQAALFRSALAGKRVLLILDNVRDTEQVLPLIPASSGCLTVISSRNQLTGLLVSTGAQSIRLGPLRTDETAKLIEEFVGDERVKAEPEAISTMVAMSECIPLAASILASMTLSQPSLRLADFVEMFEETLSPLDRLETGDTATSMRSLLHGSYRHLTDDGRRLLRFFGLHHGNQVTTAAAATLTGMSLANTQKALTNLARNHLVETVRPGQYSMHDLVRSFAAEVVNQEESEADRRLASNRVLDYYLHNVHGAVGLLMPNRRLTPLPTLQRGVLMTPFQTVAEAGAWFEDNRGSIIAALLKAQDDGFPNHRWRIVEGLAPLLERLGHWHDWYRVAKNTVDATGALGDPYAEAIARLEFGSAADVLDPAGEGAEPELVRALALFEEIGDVSGQARTHHRLSLYSGRRHREHECRHHAERAFDLHTKDDNPVGQAEARNALGRYLASFGDYDTAVSACREALTLNRESGNLAGEADVWDSLAYAYQSSGDLDAAEECYRQVIPMDEQLPRLRHRYNQAETLSRYGDLRQELGDTAGALQLWRKAQELLEELNHPLRDAVHQKIHSMLGQ</sequence>
<dbReference type="InterPro" id="IPR002182">
    <property type="entry name" value="NB-ARC"/>
</dbReference>
<dbReference type="SMART" id="SM00028">
    <property type="entry name" value="TPR"/>
    <property type="match status" value="3"/>
</dbReference>
<dbReference type="Pfam" id="PF00931">
    <property type="entry name" value="NB-ARC"/>
    <property type="match status" value="1"/>
</dbReference>
<evidence type="ECO:0000313" key="8">
    <source>
        <dbReference type="EMBL" id="MFC6083225.1"/>
    </source>
</evidence>
<dbReference type="Gene3D" id="1.25.40.10">
    <property type="entry name" value="Tetratricopeptide repeat domain"/>
    <property type="match status" value="2"/>
</dbReference>
<dbReference type="InterPro" id="IPR005158">
    <property type="entry name" value="BTAD"/>
</dbReference>
<comment type="caution">
    <text evidence="8">The sequence shown here is derived from an EMBL/GenBank/DDBJ whole genome shotgun (WGS) entry which is preliminary data.</text>
</comment>
<keyword evidence="3 6" id="KW-0238">DNA-binding</keyword>
<evidence type="ECO:0000256" key="5">
    <source>
        <dbReference type="PROSITE-ProRule" id="PRU00339"/>
    </source>
</evidence>
<feature type="domain" description="OmpR/PhoB-type" evidence="7">
    <location>
        <begin position="1"/>
        <end position="100"/>
    </location>
</feature>
<protein>
    <submittedName>
        <fullName evidence="8">BTAD domain-containing putative transcriptional regulator</fullName>
    </submittedName>
</protein>
<reference evidence="9" key="1">
    <citation type="journal article" date="2019" name="Int. J. Syst. Evol. Microbiol.">
        <title>The Global Catalogue of Microorganisms (GCM) 10K type strain sequencing project: providing services to taxonomists for standard genome sequencing and annotation.</title>
        <authorList>
            <consortium name="The Broad Institute Genomics Platform"/>
            <consortium name="The Broad Institute Genome Sequencing Center for Infectious Disease"/>
            <person name="Wu L."/>
            <person name="Ma J."/>
        </authorList>
    </citation>
    <scope>NUCLEOTIDE SEQUENCE [LARGE SCALE GENOMIC DNA]</scope>
    <source>
        <strain evidence="9">JCM 30346</strain>
    </source>
</reference>
<dbReference type="PANTHER" id="PTHR35807:SF1">
    <property type="entry name" value="TRANSCRIPTIONAL REGULATOR REDD"/>
    <property type="match status" value="1"/>
</dbReference>
<dbReference type="InterPro" id="IPR036388">
    <property type="entry name" value="WH-like_DNA-bd_sf"/>
</dbReference>
<dbReference type="InterPro" id="IPR051677">
    <property type="entry name" value="AfsR-DnrI-RedD_regulator"/>
</dbReference>
<dbReference type="SMART" id="SM01043">
    <property type="entry name" value="BTAD"/>
    <property type="match status" value="1"/>
</dbReference>
<name>A0ABW1NJY4_9ACTN</name>
<evidence type="ECO:0000256" key="3">
    <source>
        <dbReference type="ARBA" id="ARBA00023125"/>
    </source>
</evidence>
<feature type="repeat" description="TPR" evidence="5">
    <location>
        <begin position="819"/>
        <end position="852"/>
    </location>
</feature>
<dbReference type="Pfam" id="PF03704">
    <property type="entry name" value="BTAD"/>
    <property type="match status" value="1"/>
</dbReference>
<keyword evidence="5" id="KW-0802">TPR repeat</keyword>
<dbReference type="InterPro" id="IPR011990">
    <property type="entry name" value="TPR-like_helical_dom_sf"/>
</dbReference>
<dbReference type="Gene3D" id="1.10.10.10">
    <property type="entry name" value="Winged helix-like DNA-binding domain superfamily/Winged helix DNA-binding domain"/>
    <property type="match status" value="1"/>
</dbReference>
<feature type="repeat" description="TPR" evidence="5">
    <location>
        <begin position="859"/>
        <end position="892"/>
    </location>
</feature>
<dbReference type="PRINTS" id="PR00364">
    <property type="entry name" value="DISEASERSIST"/>
</dbReference>
<dbReference type="InterPro" id="IPR001867">
    <property type="entry name" value="OmpR/PhoB-type_DNA-bd"/>
</dbReference>
<dbReference type="Pfam" id="PF00486">
    <property type="entry name" value="Trans_reg_C"/>
    <property type="match status" value="1"/>
</dbReference>
<dbReference type="Gene3D" id="3.40.50.300">
    <property type="entry name" value="P-loop containing nucleotide triphosphate hydrolases"/>
    <property type="match status" value="1"/>
</dbReference>
<gene>
    <name evidence="8" type="ORF">ACFP1K_18780</name>
</gene>
<evidence type="ECO:0000256" key="6">
    <source>
        <dbReference type="PROSITE-ProRule" id="PRU01091"/>
    </source>
</evidence>
<keyword evidence="9" id="KW-1185">Reference proteome</keyword>
<dbReference type="PROSITE" id="PS51755">
    <property type="entry name" value="OMPR_PHOB"/>
    <property type="match status" value="1"/>
</dbReference>
<dbReference type="SUPFAM" id="SSF52540">
    <property type="entry name" value="P-loop containing nucleoside triphosphate hydrolases"/>
    <property type="match status" value="1"/>
</dbReference>
<dbReference type="PROSITE" id="PS50005">
    <property type="entry name" value="TPR"/>
    <property type="match status" value="2"/>
</dbReference>
<evidence type="ECO:0000259" key="7">
    <source>
        <dbReference type="PROSITE" id="PS51755"/>
    </source>
</evidence>
<accession>A0ABW1NJY4</accession>
<dbReference type="InterPro" id="IPR016032">
    <property type="entry name" value="Sig_transdc_resp-reg_C-effctor"/>
</dbReference>
<keyword evidence="4" id="KW-0804">Transcription</keyword>
<dbReference type="PANTHER" id="PTHR35807">
    <property type="entry name" value="TRANSCRIPTIONAL REGULATOR REDD-RELATED"/>
    <property type="match status" value="1"/>
</dbReference>
<evidence type="ECO:0000313" key="9">
    <source>
        <dbReference type="Proteomes" id="UP001596137"/>
    </source>
</evidence>
<organism evidence="8 9">
    <name type="scientific">Sphaerisporangium aureirubrum</name>
    <dbReference type="NCBI Taxonomy" id="1544736"/>
    <lineage>
        <taxon>Bacteria</taxon>
        <taxon>Bacillati</taxon>
        <taxon>Actinomycetota</taxon>
        <taxon>Actinomycetes</taxon>
        <taxon>Streptosporangiales</taxon>
        <taxon>Streptosporangiaceae</taxon>
        <taxon>Sphaerisporangium</taxon>
    </lineage>
</organism>
<evidence type="ECO:0000256" key="4">
    <source>
        <dbReference type="ARBA" id="ARBA00023163"/>
    </source>
</evidence>
<dbReference type="Pfam" id="PF13424">
    <property type="entry name" value="TPR_12"/>
    <property type="match status" value="1"/>
</dbReference>
<dbReference type="CDD" id="cd15831">
    <property type="entry name" value="BTAD"/>
    <property type="match status" value="1"/>
</dbReference>
<dbReference type="SUPFAM" id="SSF48452">
    <property type="entry name" value="TPR-like"/>
    <property type="match status" value="2"/>
</dbReference>
<evidence type="ECO:0000256" key="1">
    <source>
        <dbReference type="ARBA" id="ARBA00005820"/>
    </source>
</evidence>
<proteinExistence type="inferred from homology"/>
<dbReference type="EMBL" id="JBHSRF010000026">
    <property type="protein sequence ID" value="MFC6083225.1"/>
    <property type="molecule type" value="Genomic_DNA"/>
</dbReference>
<feature type="DNA-binding region" description="OmpR/PhoB-type" evidence="6">
    <location>
        <begin position="1"/>
        <end position="100"/>
    </location>
</feature>
<dbReference type="RefSeq" id="WP_380754844.1">
    <property type="nucleotide sequence ID" value="NZ_JBHSRF010000026.1"/>
</dbReference>
<keyword evidence="2" id="KW-0805">Transcription regulation</keyword>
<dbReference type="Proteomes" id="UP001596137">
    <property type="component" value="Unassembled WGS sequence"/>
</dbReference>
<dbReference type="SMART" id="SM00862">
    <property type="entry name" value="Trans_reg_C"/>
    <property type="match status" value="1"/>
</dbReference>
<dbReference type="InterPro" id="IPR019734">
    <property type="entry name" value="TPR_rpt"/>
</dbReference>
<dbReference type="SUPFAM" id="SSF46894">
    <property type="entry name" value="C-terminal effector domain of the bipartite response regulators"/>
    <property type="match status" value="1"/>
</dbReference>